<dbReference type="EMBL" id="CP003155">
    <property type="protein sequence ID" value="AEV29103.1"/>
    <property type="molecule type" value="Genomic_DNA"/>
</dbReference>
<name>G8QTS7_SPHPG</name>
<dbReference type="OrthoDB" id="9797643at2"/>
<evidence type="ECO:0000313" key="2">
    <source>
        <dbReference type="EMBL" id="AEV29103.1"/>
    </source>
</evidence>
<dbReference type="eggNOG" id="COG3877">
    <property type="taxonomic scope" value="Bacteria"/>
</dbReference>
<dbReference type="KEGG" id="sgp:SpiGrapes_1290"/>
<evidence type="ECO:0000313" key="3">
    <source>
        <dbReference type="Proteomes" id="UP000005632"/>
    </source>
</evidence>
<dbReference type="HOGENOM" id="CLU_132137_0_0_12"/>
<dbReference type="InterPro" id="IPR018658">
    <property type="entry name" value="DUF2089"/>
</dbReference>
<dbReference type="Pfam" id="PF09862">
    <property type="entry name" value="DUF2089"/>
    <property type="match status" value="1"/>
</dbReference>
<keyword evidence="3" id="KW-1185">Reference proteome</keyword>
<protein>
    <recommendedName>
        <fullName evidence="1">DUF2089 domain-containing protein</fullName>
    </recommendedName>
</protein>
<feature type="domain" description="DUF2089" evidence="1">
    <location>
        <begin position="43"/>
        <end position="88"/>
    </location>
</feature>
<evidence type="ECO:0000259" key="1">
    <source>
        <dbReference type="Pfam" id="PF09862"/>
    </source>
</evidence>
<dbReference type="STRING" id="158190.SpiGrapes_1290"/>
<dbReference type="Proteomes" id="UP000005632">
    <property type="component" value="Chromosome"/>
</dbReference>
<proteinExistence type="predicted"/>
<sequence length="121" mass="13577">MEHGWQRLMALTGGKKFIITKIYIPEDDISIEGSFQVPAFAELSMEDQLFIAAFVKTHGSIKQMESIFNISYPTVKNRLNQIASRLELFDVSVQVSNPVSSILDRLEQGAMSVAQAIEEIK</sequence>
<organism evidence="2 3">
    <name type="scientific">Sphaerochaeta pleomorpha (strain ATCC BAA-1885 / DSM 22778 / Grapes)</name>
    <dbReference type="NCBI Taxonomy" id="158190"/>
    <lineage>
        <taxon>Bacteria</taxon>
        <taxon>Pseudomonadati</taxon>
        <taxon>Spirochaetota</taxon>
        <taxon>Spirochaetia</taxon>
        <taxon>Spirochaetales</taxon>
        <taxon>Sphaerochaetaceae</taxon>
        <taxon>Sphaerochaeta</taxon>
    </lineage>
</organism>
<reference evidence="2 3" key="1">
    <citation type="submission" date="2011-11" db="EMBL/GenBank/DDBJ databases">
        <title>Complete sequence of Spirochaeta sp. grapes.</title>
        <authorList>
            <consortium name="US DOE Joint Genome Institute"/>
            <person name="Lucas S."/>
            <person name="Han J."/>
            <person name="Lapidus A."/>
            <person name="Cheng J.-F."/>
            <person name="Goodwin L."/>
            <person name="Pitluck S."/>
            <person name="Peters L."/>
            <person name="Ovchinnikova G."/>
            <person name="Munk A.C."/>
            <person name="Detter J.C."/>
            <person name="Han C."/>
            <person name="Tapia R."/>
            <person name="Land M."/>
            <person name="Hauser L."/>
            <person name="Kyrpides N."/>
            <person name="Ivanova N."/>
            <person name="Pagani I."/>
            <person name="Ritalahtilisa K."/>
            <person name="Loeffler F."/>
            <person name="Woyke T."/>
        </authorList>
    </citation>
    <scope>NUCLEOTIDE SEQUENCE [LARGE SCALE GENOMIC DNA]</scope>
    <source>
        <strain evidence="3">ATCC BAA-1885 / DSM 22778 / Grapes</strain>
    </source>
</reference>
<gene>
    <name evidence="2" type="ordered locus">SpiGrapes_1290</name>
</gene>
<dbReference type="AlphaFoldDB" id="G8QTS7"/>
<dbReference type="RefSeq" id="WP_014269952.1">
    <property type="nucleotide sequence ID" value="NC_016633.1"/>
</dbReference>
<accession>G8QTS7</accession>